<feature type="compositionally biased region" description="Polar residues" evidence="1">
    <location>
        <begin position="425"/>
        <end position="438"/>
    </location>
</feature>
<comment type="caution">
    <text evidence="2">The sequence shown here is derived from an EMBL/GenBank/DDBJ whole genome shotgun (WGS) entry which is preliminary data.</text>
</comment>
<keyword evidence="3" id="KW-1185">Reference proteome</keyword>
<dbReference type="Gramene" id="GBG74775">
    <property type="protein sequence ID" value="GBG74775"/>
    <property type="gene ID" value="CBR_g19287"/>
</dbReference>
<organism evidence="2 3">
    <name type="scientific">Chara braunii</name>
    <name type="common">Braun's stonewort</name>
    <dbReference type="NCBI Taxonomy" id="69332"/>
    <lineage>
        <taxon>Eukaryota</taxon>
        <taxon>Viridiplantae</taxon>
        <taxon>Streptophyta</taxon>
        <taxon>Charophyceae</taxon>
        <taxon>Charales</taxon>
        <taxon>Characeae</taxon>
        <taxon>Chara</taxon>
    </lineage>
</organism>
<evidence type="ECO:0000256" key="1">
    <source>
        <dbReference type="SAM" id="MobiDB-lite"/>
    </source>
</evidence>
<feature type="region of interest" description="Disordered" evidence="1">
    <location>
        <begin position="360"/>
        <end position="449"/>
    </location>
</feature>
<proteinExistence type="predicted"/>
<dbReference type="AlphaFoldDB" id="A0A388KXK4"/>
<dbReference type="EMBL" id="BFEA01000210">
    <property type="protein sequence ID" value="GBG74775.1"/>
    <property type="molecule type" value="Genomic_DNA"/>
</dbReference>
<name>A0A388KXK4_CHABU</name>
<evidence type="ECO:0000313" key="3">
    <source>
        <dbReference type="Proteomes" id="UP000265515"/>
    </source>
</evidence>
<dbReference type="Proteomes" id="UP000265515">
    <property type="component" value="Unassembled WGS sequence"/>
</dbReference>
<accession>A0A388KXK4</accession>
<gene>
    <name evidence="2" type="ORF">CBR_g19287</name>
</gene>
<sequence>MTVQGRNVRFKVKDSIDRVTVQWLKERTITVIFRDAARFLPRNVKEDLSRAYEVERIQAGDFGEGLSRGRVKLESLSVASYVAKSTIIFSWLVDKRSAEVVLGGDTYRMEFKPWLTTAQVREQRRLEDLSTFWVIAVQVPLDAMFYLESHIRRAIGPVTLTHPPERDRQKPALVNIKFDLEPEARPNMKDSIIVDTFEGDELEVKLASSDTPRCRKCRAFFHTADECRRGGRSCQQQGSAGGQGGREGMVQESSARQLYQGPLGRGGASAQPAASSVGGGPTQPLEMGFANVFQNPAYMAVPQVLQPNAYLAQLLQELAIAQASNVIPFGYPSGLSQQMGNPGGGGGFQLYQEVQNRLQPSCLFPGGSHADQQGGTGGGTSSSQTPTRTDRPNLATPGGRTRGNTPGKHRRVDSEGQDEALREASASSLPGSEGSGDQETIIGTPGMNITRRRTPMTISRGQLDIVENRILPFICPVAKGSFSVIAWSGGDGVPKLFSTGSPEQPMPTTVTNIIQVVVRGKFLVRLIPDATMGRFILDLENGRKLKFFVPIFDAHMESTQQARLEQEGMRLLPLTWFAEGRRQELRRIRVPPFRTGEFLAEINGKLPRDKQLNSKFIRDFLSLPWDQQPSISGTANLIQHATGNLAMNG</sequence>
<evidence type="ECO:0000313" key="2">
    <source>
        <dbReference type="EMBL" id="GBG74775.1"/>
    </source>
</evidence>
<feature type="region of interest" description="Disordered" evidence="1">
    <location>
        <begin position="230"/>
        <end position="280"/>
    </location>
</feature>
<reference evidence="2 3" key="1">
    <citation type="journal article" date="2018" name="Cell">
        <title>The Chara Genome: Secondary Complexity and Implications for Plant Terrestrialization.</title>
        <authorList>
            <person name="Nishiyama T."/>
            <person name="Sakayama H."/>
            <person name="Vries J.D."/>
            <person name="Buschmann H."/>
            <person name="Saint-Marcoux D."/>
            <person name="Ullrich K.K."/>
            <person name="Haas F.B."/>
            <person name="Vanderstraeten L."/>
            <person name="Becker D."/>
            <person name="Lang D."/>
            <person name="Vosolsobe S."/>
            <person name="Rombauts S."/>
            <person name="Wilhelmsson P.K.I."/>
            <person name="Janitza P."/>
            <person name="Kern R."/>
            <person name="Heyl A."/>
            <person name="Rumpler F."/>
            <person name="Villalobos L.I.A.C."/>
            <person name="Clay J.M."/>
            <person name="Skokan R."/>
            <person name="Toyoda A."/>
            <person name="Suzuki Y."/>
            <person name="Kagoshima H."/>
            <person name="Schijlen E."/>
            <person name="Tajeshwar N."/>
            <person name="Catarino B."/>
            <person name="Hetherington A.J."/>
            <person name="Saltykova A."/>
            <person name="Bonnot C."/>
            <person name="Breuninger H."/>
            <person name="Symeonidi A."/>
            <person name="Radhakrishnan G.V."/>
            <person name="Van Nieuwerburgh F."/>
            <person name="Deforce D."/>
            <person name="Chang C."/>
            <person name="Karol K.G."/>
            <person name="Hedrich R."/>
            <person name="Ulvskov P."/>
            <person name="Glockner G."/>
            <person name="Delwiche C.F."/>
            <person name="Petrasek J."/>
            <person name="Van de Peer Y."/>
            <person name="Friml J."/>
            <person name="Beilby M."/>
            <person name="Dolan L."/>
            <person name="Kohara Y."/>
            <person name="Sugano S."/>
            <person name="Fujiyama A."/>
            <person name="Delaux P.-M."/>
            <person name="Quint M."/>
            <person name="TheiBen G."/>
            <person name="Hagemann M."/>
            <person name="Harholt J."/>
            <person name="Dunand C."/>
            <person name="Zachgo S."/>
            <person name="Langdale J."/>
            <person name="Maumus F."/>
            <person name="Straeten D.V.D."/>
            <person name="Gould S.B."/>
            <person name="Rensing S.A."/>
        </authorList>
    </citation>
    <scope>NUCLEOTIDE SEQUENCE [LARGE SCALE GENOMIC DNA]</scope>
    <source>
        <strain evidence="2 3">S276</strain>
    </source>
</reference>
<feature type="compositionally biased region" description="Low complexity" evidence="1">
    <location>
        <begin position="396"/>
        <end position="406"/>
    </location>
</feature>
<protein>
    <submittedName>
        <fullName evidence="2">Uncharacterized protein</fullName>
    </submittedName>
</protein>